<comment type="similarity">
    <text evidence="1 3">Belongs to the enoyl-CoA hydratase/isomerase family.</text>
</comment>
<dbReference type="SUPFAM" id="SSF52096">
    <property type="entry name" value="ClpP/crotonase"/>
    <property type="match status" value="1"/>
</dbReference>
<dbReference type="InterPro" id="IPR029045">
    <property type="entry name" value="ClpP/crotonase-like_dom_sf"/>
</dbReference>
<geneLocation type="plasmid" evidence="4 5">
    <name>pBB1</name>
</geneLocation>
<reference evidence="4 5" key="1">
    <citation type="journal article" date="2011" name="J. Bacteriol.">
        <title>Complete genome sequence of the type strain Cupriavidus necator N-1.</title>
        <authorList>
            <person name="Poehlein A."/>
            <person name="Kusian B."/>
            <person name="Friedrich B."/>
            <person name="Daniel R."/>
            <person name="Bowien B."/>
        </authorList>
    </citation>
    <scope>NUCLEOTIDE SEQUENCE [LARGE SCALE GENOMIC DNA]</scope>
    <source>
        <strain evidence="5">ATCC 43291 / DSM 13513 / CCUG 52238 / LMG 8453 / N-1</strain>
        <plasmid evidence="4 5">pBB1</plasmid>
    </source>
</reference>
<dbReference type="RefSeq" id="WP_013959413.1">
    <property type="nucleotide sequence ID" value="NC_015727.1"/>
</dbReference>
<dbReference type="Pfam" id="PF00378">
    <property type="entry name" value="ECH_1"/>
    <property type="match status" value="1"/>
</dbReference>
<proteinExistence type="inferred from homology"/>
<dbReference type="PANTHER" id="PTHR11941">
    <property type="entry name" value="ENOYL-COA HYDRATASE-RELATED"/>
    <property type="match status" value="1"/>
</dbReference>
<evidence type="ECO:0000256" key="2">
    <source>
        <dbReference type="ARBA" id="ARBA00023239"/>
    </source>
</evidence>
<dbReference type="Gene3D" id="3.90.226.10">
    <property type="entry name" value="2-enoyl-CoA Hydratase, Chain A, domain 1"/>
    <property type="match status" value="1"/>
</dbReference>
<dbReference type="InterPro" id="IPR001753">
    <property type="entry name" value="Enoyl-CoA_hydra/iso"/>
</dbReference>
<dbReference type="FunFam" id="3.90.226.10:FF:000009">
    <property type="entry name" value="Carnitinyl-CoA dehydratase"/>
    <property type="match status" value="1"/>
</dbReference>
<protein>
    <submittedName>
        <fullName evidence="4">3-hydroxypropionyl-coenzyme A dehydratase</fullName>
        <ecNumber evidence="4">4.2.1.116</ecNumber>
    </submittedName>
</protein>
<evidence type="ECO:0000313" key="5">
    <source>
        <dbReference type="Proteomes" id="UP000006798"/>
    </source>
</evidence>
<keyword evidence="4" id="KW-0614">Plasmid</keyword>
<evidence type="ECO:0000256" key="3">
    <source>
        <dbReference type="RuleBase" id="RU003707"/>
    </source>
</evidence>
<dbReference type="CDD" id="cd06558">
    <property type="entry name" value="crotonase-like"/>
    <property type="match status" value="1"/>
</dbReference>
<gene>
    <name evidence="4" type="ordered locus">CNE_BB1p09700</name>
</gene>
<sequence length="263" mass="28143">MTTQQVFCAIESGVATITLDNPPVNVVTLTLSRQLGETLDSLAANDDVRAVILRGAGTKAFCAGSDIGEFTEFELMSPGQVVPKKLKRQNEIFFQLENFPKPTIAAIEGLAFGGGLEIALCCDLIVASEDSRVALPEIKLGVFPSSGGTVRTTRRVGSARAKEMMFFGEPLDAATALSWGLINRVAPAGQAYALAQELCTTLVRRPRQALALCKSIINQSFDLPVREVMDASFAASDKAFSSPECAEGVRAFFAKETPNYEGI</sequence>
<dbReference type="GO" id="GO:0043956">
    <property type="term" value="F:3-hydroxypropionyl-CoA dehydratase activity"/>
    <property type="evidence" value="ECO:0007669"/>
    <property type="project" value="UniProtKB-EC"/>
</dbReference>
<evidence type="ECO:0000313" key="4">
    <source>
        <dbReference type="EMBL" id="AEI82381.1"/>
    </source>
</evidence>
<accession>F8GUH7</accession>
<dbReference type="PANTHER" id="PTHR11941:SF54">
    <property type="entry name" value="ENOYL-COA HYDRATASE, MITOCHONDRIAL"/>
    <property type="match status" value="1"/>
</dbReference>
<name>F8GUH7_CUPNN</name>
<organism evidence="4 5">
    <name type="scientific">Cupriavidus necator (strain ATCC 43291 / DSM 13513 / CCUG 52238 / LMG 8453 / N-1)</name>
    <name type="common">Ralstonia eutropha</name>
    <dbReference type="NCBI Taxonomy" id="1042878"/>
    <lineage>
        <taxon>Bacteria</taxon>
        <taxon>Pseudomonadati</taxon>
        <taxon>Pseudomonadota</taxon>
        <taxon>Betaproteobacteria</taxon>
        <taxon>Burkholderiales</taxon>
        <taxon>Burkholderiaceae</taxon>
        <taxon>Cupriavidus</taxon>
    </lineage>
</organism>
<dbReference type="GeneID" id="34312585"/>
<dbReference type="PROSITE" id="PS00166">
    <property type="entry name" value="ENOYL_COA_HYDRATASE"/>
    <property type="match status" value="1"/>
</dbReference>
<evidence type="ECO:0000256" key="1">
    <source>
        <dbReference type="ARBA" id="ARBA00005254"/>
    </source>
</evidence>
<keyword evidence="2 4" id="KW-0456">Lyase</keyword>
<dbReference type="InterPro" id="IPR018376">
    <property type="entry name" value="Enoyl-CoA_hyd/isom_CS"/>
</dbReference>
<dbReference type="EMBL" id="CP002879">
    <property type="protein sequence ID" value="AEI82381.1"/>
    <property type="molecule type" value="Genomic_DNA"/>
</dbReference>
<dbReference type="KEGG" id="cnc:CNE_BB1p09700"/>
<dbReference type="AlphaFoldDB" id="F8GUH7"/>
<dbReference type="HOGENOM" id="CLU_009834_7_6_4"/>
<dbReference type="Proteomes" id="UP000006798">
    <property type="component" value="Plasmid pBB1"/>
</dbReference>
<dbReference type="EC" id="4.2.1.116" evidence="4"/>
<dbReference type="GO" id="GO:0006635">
    <property type="term" value="P:fatty acid beta-oxidation"/>
    <property type="evidence" value="ECO:0007669"/>
    <property type="project" value="TreeGrafter"/>
</dbReference>